<feature type="region of interest" description="Disordered" evidence="1">
    <location>
        <begin position="310"/>
        <end position="329"/>
    </location>
</feature>
<organism evidence="2 3">
    <name type="scientific">Mycena chlorophos</name>
    <name type="common">Agaric fungus</name>
    <name type="synonym">Agaricus chlorophos</name>
    <dbReference type="NCBI Taxonomy" id="658473"/>
    <lineage>
        <taxon>Eukaryota</taxon>
        <taxon>Fungi</taxon>
        <taxon>Dikarya</taxon>
        <taxon>Basidiomycota</taxon>
        <taxon>Agaricomycotina</taxon>
        <taxon>Agaricomycetes</taxon>
        <taxon>Agaricomycetidae</taxon>
        <taxon>Agaricales</taxon>
        <taxon>Marasmiineae</taxon>
        <taxon>Mycenaceae</taxon>
        <taxon>Mycena</taxon>
    </lineage>
</organism>
<comment type="caution">
    <text evidence="2">The sequence shown here is derived from an EMBL/GenBank/DDBJ whole genome shotgun (WGS) entry which is preliminary data.</text>
</comment>
<dbReference type="AlphaFoldDB" id="A0A8H6VWG9"/>
<dbReference type="EMBL" id="JACAZE010000016">
    <property type="protein sequence ID" value="KAF7296564.1"/>
    <property type="molecule type" value="Genomic_DNA"/>
</dbReference>
<keyword evidence="3" id="KW-1185">Reference proteome</keyword>
<gene>
    <name evidence="2" type="ORF">HMN09_01063500</name>
</gene>
<dbReference type="Proteomes" id="UP000613580">
    <property type="component" value="Unassembled WGS sequence"/>
</dbReference>
<name>A0A8H6VWG9_MYCCL</name>
<feature type="region of interest" description="Disordered" evidence="1">
    <location>
        <begin position="274"/>
        <end position="294"/>
    </location>
</feature>
<sequence length="378" mass="40782">MLPISEFFSIVSTVLFSSESTNFEDTVAAKTTLNKARTRLYFQSGRKILPVDIHSDSEDHVDGELRPTTQLCGHQTPFQPPRFGSAIGRRAPGPSPLRESFVVPEPRRAFVVDDAFSSNTKLFTSDKTKEPATSKRKGRKLRAIPCLETITDADEPEGIVAAHSDARLLPLAPLSKLAERTYQKSRVRRSTQAVPRLATIPDADEPGLETIGEEAESALVEHLVPTKLAEPARIMPATDAAVTVSCTKSILECNRTPKAVNPEPLGRASALRRVKGKENAPSAGGSAKSNEPIRAPKAIGTLKRASAVRRVNGKENTSPAGGSAKSNKPVQVELARIVPPSESNASAAVPCSKLIFEGKGALKAAEALKRERMICWWL</sequence>
<proteinExistence type="predicted"/>
<accession>A0A8H6VWG9</accession>
<feature type="compositionally biased region" description="Polar residues" evidence="1">
    <location>
        <begin position="314"/>
        <end position="329"/>
    </location>
</feature>
<evidence type="ECO:0000256" key="1">
    <source>
        <dbReference type="SAM" id="MobiDB-lite"/>
    </source>
</evidence>
<evidence type="ECO:0000313" key="3">
    <source>
        <dbReference type="Proteomes" id="UP000613580"/>
    </source>
</evidence>
<protein>
    <submittedName>
        <fullName evidence="2">Uncharacterized protein</fullName>
    </submittedName>
</protein>
<reference evidence="2" key="1">
    <citation type="submission" date="2020-05" db="EMBL/GenBank/DDBJ databases">
        <title>Mycena genomes resolve the evolution of fungal bioluminescence.</title>
        <authorList>
            <person name="Tsai I.J."/>
        </authorList>
    </citation>
    <scope>NUCLEOTIDE SEQUENCE</scope>
    <source>
        <strain evidence="2">110903Hualien_Pintung</strain>
    </source>
</reference>
<evidence type="ECO:0000313" key="2">
    <source>
        <dbReference type="EMBL" id="KAF7296564.1"/>
    </source>
</evidence>